<dbReference type="PROSITE" id="PS51257">
    <property type="entry name" value="PROKAR_LIPOPROTEIN"/>
    <property type="match status" value="1"/>
</dbReference>
<dbReference type="RefSeq" id="WP_106989305.1">
    <property type="nucleotide sequence ID" value="NZ_KZ679084.1"/>
</dbReference>
<reference evidence="3 4" key="1">
    <citation type="submission" date="2018-03" db="EMBL/GenBank/DDBJ databases">
        <title>Arenimonas caeni sp. nov., isolated from activated sludge.</title>
        <authorList>
            <person name="Liu H."/>
        </authorList>
    </citation>
    <scope>NUCLEOTIDE SEQUENCE [LARGE SCALE GENOMIC DNA]</scope>
    <source>
        <strain evidence="4">z29</strain>
    </source>
</reference>
<dbReference type="EMBL" id="PVLF01000002">
    <property type="protein sequence ID" value="PRH83426.1"/>
    <property type="molecule type" value="Genomic_DNA"/>
</dbReference>
<feature type="region of interest" description="Disordered" evidence="1">
    <location>
        <begin position="29"/>
        <end position="48"/>
    </location>
</feature>
<proteinExistence type="predicted"/>
<name>A0A2P6MBT6_9GAMM</name>
<keyword evidence="4" id="KW-1185">Reference proteome</keyword>
<sequence length="384" mass="40033">MRLRTLPACLTLLACLALPAAAQFETVPTPAPEPVPVPADGSTPAGAEAAPRDMALYTGESELMGQGAGERRAATARALAQVVVKLTGEPLASANPVVRRALSNAAAFVLAEQTGEEPVDQHGNTAIGGVPVYKTSLQVQFDPNKVDALIAGAGLPYWGAERPRPLLWLAIDDGRGPRLVSSQQLNVVKPLAGRGTERGLSFALPAGSSVEQAAVQTIWSRNPGQMQALSERYGAGTQLLGRLFREGQGWTADWVLSRGGEELSRWSFSDPSPQRALASGADGAADAIARRDAVRAVVGEPESIEVRITGLASAGDFARAMGYLQTLPVVAELTVVEATPDSLRLGLKLAVDRATFDGFLAAGDVLAADAAASDEATAGYRLRP</sequence>
<evidence type="ECO:0000313" key="3">
    <source>
        <dbReference type="EMBL" id="PRH83426.1"/>
    </source>
</evidence>
<dbReference type="InterPro" id="IPR018642">
    <property type="entry name" value="DUF2066"/>
</dbReference>
<dbReference type="Proteomes" id="UP000241736">
    <property type="component" value="Unassembled WGS sequence"/>
</dbReference>
<dbReference type="OrthoDB" id="6195299at2"/>
<gene>
    <name evidence="3" type="ORF">C6N40_01895</name>
</gene>
<evidence type="ECO:0008006" key="5">
    <source>
        <dbReference type="Google" id="ProtNLM"/>
    </source>
</evidence>
<dbReference type="Pfam" id="PF09839">
    <property type="entry name" value="DUF2066"/>
    <property type="match status" value="1"/>
</dbReference>
<feature type="chain" id="PRO_5015140314" description="DUF2066 domain-containing protein" evidence="2">
    <location>
        <begin position="23"/>
        <end position="384"/>
    </location>
</feature>
<keyword evidence="2" id="KW-0732">Signal</keyword>
<accession>A0A2P6MBT6</accession>
<feature type="signal peptide" evidence="2">
    <location>
        <begin position="1"/>
        <end position="22"/>
    </location>
</feature>
<protein>
    <recommendedName>
        <fullName evidence="5">DUF2066 domain-containing protein</fullName>
    </recommendedName>
</protein>
<evidence type="ECO:0000313" key="4">
    <source>
        <dbReference type="Proteomes" id="UP000241736"/>
    </source>
</evidence>
<comment type="caution">
    <text evidence="3">The sequence shown here is derived from an EMBL/GenBank/DDBJ whole genome shotgun (WGS) entry which is preliminary data.</text>
</comment>
<evidence type="ECO:0000256" key="2">
    <source>
        <dbReference type="SAM" id="SignalP"/>
    </source>
</evidence>
<organism evidence="3 4">
    <name type="scientific">Arenimonas caeni</name>
    <dbReference type="NCBI Taxonomy" id="2058085"/>
    <lineage>
        <taxon>Bacteria</taxon>
        <taxon>Pseudomonadati</taxon>
        <taxon>Pseudomonadota</taxon>
        <taxon>Gammaproteobacteria</taxon>
        <taxon>Lysobacterales</taxon>
        <taxon>Lysobacteraceae</taxon>
        <taxon>Arenimonas</taxon>
    </lineage>
</organism>
<evidence type="ECO:0000256" key="1">
    <source>
        <dbReference type="SAM" id="MobiDB-lite"/>
    </source>
</evidence>
<dbReference type="AlphaFoldDB" id="A0A2P6MBT6"/>